<dbReference type="InterPro" id="IPR012312">
    <property type="entry name" value="Hemerythrin-like"/>
</dbReference>
<dbReference type="InterPro" id="IPR035938">
    <property type="entry name" value="Hemerythrin-like_sf"/>
</dbReference>
<dbReference type="Pfam" id="PF01814">
    <property type="entry name" value="Hemerythrin"/>
    <property type="match status" value="1"/>
</dbReference>
<keyword evidence="2" id="KW-0479">Metal-binding</keyword>
<dbReference type="GO" id="GO:0046872">
    <property type="term" value="F:metal ion binding"/>
    <property type="evidence" value="ECO:0007669"/>
    <property type="project" value="UniProtKB-KW"/>
</dbReference>
<evidence type="ECO:0000256" key="3">
    <source>
        <dbReference type="ARBA" id="ARBA00023004"/>
    </source>
</evidence>
<dbReference type="STRING" id="272627.CCC_00119"/>
<comment type="caution">
    <text evidence="5">The sequence shown here is derived from an EMBL/GenBank/DDBJ whole genome shotgun (WGS) entry which is preliminary data.</text>
</comment>
<dbReference type="Gene3D" id="1.20.120.50">
    <property type="entry name" value="Hemerythrin-like"/>
    <property type="match status" value="1"/>
</dbReference>
<accession>A0A0C2YPK3</accession>
<name>A0A0C2YPK3_PARME</name>
<dbReference type="AlphaFoldDB" id="A0A0C2YPK3"/>
<evidence type="ECO:0000313" key="5">
    <source>
        <dbReference type="EMBL" id="KIL97058.1"/>
    </source>
</evidence>
<feature type="domain" description="Hemerythrin-like" evidence="4">
    <location>
        <begin position="14"/>
        <end position="100"/>
    </location>
</feature>
<dbReference type="OrthoDB" id="7346734at2"/>
<keyword evidence="6" id="KW-1185">Reference proteome</keyword>
<sequence>MRTMVWSEHFALGHDRIDREHRRLLELSAQIEARAETTTDLDDILPLCRDFFRLLVAHCFYEEQLLRKLPRDRFGSHVDEHCRGHARLIKQAQTVLTGQVPSGFESLQGFFGAYFELMHDLLVDDTELVGSLIREGYHRLGAPEVYANWRPDGAASPV</sequence>
<dbReference type="RefSeq" id="WP_009870726.1">
    <property type="nucleotide sequence ID" value="NZ_JXSL01000030.1"/>
</dbReference>
<dbReference type="Proteomes" id="UP000031971">
    <property type="component" value="Unassembled WGS sequence"/>
</dbReference>
<organism evidence="5 6">
    <name type="scientific">Paramagnetospirillum magnetotacticum MS-1</name>
    <dbReference type="NCBI Taxonomy" id="272627"/>
    <lineage>
        <taxon>Bacteria</taxon>
        <taxon>Pseudomonadati</taxon>
        <taxon>Pseudomonadota</taxon>
        <taxon>Alphaproteobacteria</taxon>
        <taxon>Rhodospirillales</taxon>
        <taxon>Magnetospirillaceae</taxon>
        <taxon>Paramagnetospirillum</taxon>
    </lineage>
</organism>
<evidence type="ECO:0000256" key="2">
    <source>
        <dbReference type="ARBA" id="ARBA00022723"/>
    </source>
</evidence>
<comment type="similarity">
    <text evidence="1">Belongs to the hemerythrin family.</text>
</comment>
<reference evidence="5 6" key="1">
    <citation type="submission" date="2015-01" db="EMBL/GenBank/DDBJ databases">
        <title>Genome Sequence of Magnetospirillum magnetotacticum Strain MS-1.</title>
        <authorList>
            <person name="Marinov G.K."/>
            <person name="Smalley M.D."/>
            <person name="DeSalvo G."/>
        </authorList>
    </citation>
    <scope>NUCLEOTIDE SEQUENCE [LARGE SCALE GENOMIC DNA]</scope>
    <source>
        <strain evidence="5 6">MS-1</strain>
    </source>
</reference>
<evidence type="ECO:0000313" key="6">
    <source>
        <dbReference type="Proteomes" id="UP000031971"/>
    </source>
</evidence>
<protein>
    <recommendedName>
        <fullName evidence="4">Hemerythrin-like domain-containing protein</fullName>
    </recommendedName>
</protein>
<gene>
    <name evidence="5" type="ORF">CCC_00119</name>
</gene>
<proteinExistence type="inferred from homology"/>
<dbReference type="EMBL" id="JXSL01000030">
    <property type="protein sequence ID" value="KIL97058.1"/>
    <property type="molecule type" value="Genomic_DNA"/>
</dbReference>
<evidence type="ECO:0000259" key="4">
    <source>
        <dbReference type="Pfam" id="PF01814"/>
    </source>
</evidence>
<dbReference type="SUPFAM" id="SSF47188">
    <property type="entry name" value="Hemerythrin-like"/>
    <property type="match status" value="1"/>
</dbReference>
<evidence type="ECO:0000256" key="1">
    <source>
        <dbReference type="ARBA" id="ARBA00010587"/>
    </source>
</evidence>
<keyword evidence="3" id="KW-0408">Iron</keyword>